<dbReference type="PANTHER" id="PTHR43431:SF1">
    <property type="entry name" value="OS08G0476300 PROTEIN"/>
    <property type="match status" value="1"/>
</dbReference>
<organism evidence="1 2">
    <name type="scientific">Paramarasmius palmivorus</name>
    <dbReference type="NCBI Taxonomy" id="297713"/>
    <lineage>
        <taxon>Eukaryota</taxon>
        <taxon>Fungi</taxon>
        <taxon>Dikarya</taxon>
        <taxon>Basidiomycota</taxon>
        <taxon>Agaricomycotina</taxon>
        <taxon>Agaricomycetes</taxon>
        <taxon>Agaricomycetidae</taxon>
        <taxon>Agaricales</taxon>
        <taxon>Marasmiineae</taxon>
        <taxon>Marasmiaceae</taxon>
        <taxon>Paramarasmius</taxon>
    </lineage>
</organism>
<protein>
    <recommendedName>
        <fullName evidence="3">Short-chain dehydrogenase/reductase SDR</fullName>
    </recommendedName>
</protein>
<dbReference type="Pfam" id="PF00106">
    <property type="entry name" value="adh_short"/>
    <property type="match status" value="1"/>
</dbReference>
<dbReference type="Proteomes" id="UP001383192">
    <property type="component" value="Unassembled WGS sequence"/>
</dbReference>
<dbReference type="InterPro" id="IPR036291">
    <property type="entry name" value="NAD(P)-bd_dom_sf"/>
</dbReference>
<dbReference type="SUPFAM" id="SSF51735">
    <property type="entry name" value="NAD(P)-binding Rossmann-fold domains"/>
    <property type="match status" value="1"/>
</dbReference>
<reference evidence="1 2" key="1">
    <citation type="submission" date="2024-01" db="EMBL/GenBank/DDBJ databases">
        <title>A draft genome for a cacao thread blight-causing isolate of Paramarasmius palmivorus.</title>
        <authorList>
            <person name="Baruah I.K."/>
            <person name="Bukari Y."/>
            <person name="Amoako-Attah I."/>
            <person name="Meinhardt L.W."/>
            <person name="Bailey B.A."/>
            <person name="Cohen S.P."/>
        </authorList>
    </citation>
    <scope>NUCLEOTIDE SEQUENCE [LARGE SCALE GENOMIC DNA]</scope>
    <source>
        <strain evidence="1 2">GH-12</strain>
    </source>
</reference>
<evidence type="ECO:0000313" key="2">
    <source>
        <dbReference type="Proteomes" id="UP001383192"/>
    </source>
</evidence>
<name>A0AAW0BNR1_9AGAR</name>
<gene>
    <name evidence="1" type="ORF">VNI00_014945</name>
</gene>
<dbReference type="EMBL" id="JAYKXP010000090">
    <property type="protein sequence ID" value="KAK7028130.1"/>
    <property type="molecule type" value="Genomic_DNA"/>
</dbReference>
<dbReference type="PANTHER" id="PTHR43431">
    <property type="entry name" value="OXIDOREDUCTASE, SHORT CHAIN DEHYDROGENASE/REDUCTASE FAMILY (AFU_ORTHOLOGUE AFUA_5G14000)"/>
    <property type="match status" value="1"/>
</dbReference>
<accession>A0AAW0BNR1</accession>
<dbReference type="InterPro" id="IPR002347">
    <property type="entry name" value="SDR_fam"/>
</dbReference>
<comment type="caution">
    <text evidence="1">The sequence shown here is derived from an EMBL/GenBank/DDBJ whole genome shotgun (WGS) entry which is preliminary data.</text>
</comment>
<keyword evidence="2" id="KW-1185">Reference proteome</keyword>
<evidence type="ECO:0008006" key="3">
    <source>
        <dbReference type="Google" id="ProtNLM"/>
    </source>
</evidence>
<dbReference type="AlphaFoldDB" id="A0AAW0BNR1"/>
<dbReference type="Gene3D" id="3.40.50.720">
    <property type="entry name" value="NAD(P)-binding Rossmann-like Domain"/>
    <property type="match status" value="1"/>
</dbReference>
<evidence type="ECO:0000313" key="1">
    <source>
        <dbReference type="EMBL" id="KAK7028130.1"/>
    </source>
</evidence>
<proteinExistence type="predicted"/>
<sequence>MTPPNIFIIGAGPQIATAVAKIFASNGFSIGLSSRSQANLQKYKALLPEGTKVALAVSDADDPPSCVKALDSLKNDLGAPSVVVWNAGSLPISFPTKNLVEMTIEDMERHMRLNVVAGFAVVQWGVKNVVPDPEGRSLVFITGGALALQPLAGLSGLSAGKAGLLNLAKAFRVEVSDIRVATVMVSGRVDEPNGDPFLSSPVIAEEYWKLYTQKKEDWTYEVVH</sequence>